<dbReference type="EMBL" id="JBIPKE010000020">
    <property type="protein sequence ID" value="MFH6985518.1"/>
    <property type="molecule type" value="Genomic_DNA"/>
</dbReference>
<evidence type="ECO:0000313" key="5">
    <source>
        <dbReference type="EMBL" id="MFH6985518.1"/>
    </source>
</evidence>
<proteinExistence type="inferred from homology"/>
<keyword evidence="2" id="KW-0694">RNA-binding</keyword>
<dbReference type="Proteomes" id="UP001610063">
    <property type="component" value="Unassembled WGS sequence"/>
</dbReference>
<dbReference type="NCBIfam" id="TIGR01877">
    <property type="entry name" value="cas_cas6"/>
    <property type="match status" value="1"/>
</dbReference>
<evidence type="ECO:0000256" key="3">
    <source>
        <dbReference type="ARBA" id="ARBA00023118"/>
    </source>
</evidence>
<dbReference type="Pfam" id="PF01881">
    <property type="entry name" value="Cas_Cas6_C"/>
    <property type="match status" value="1"/>
</dbReference>
<dbReference type="CDD" id="cd21140">
    <property type="entry name" value="Cas6_I-like"/>
    <property type="match status" value="1"/>
</dbReference>
<dbReference type="RefSeq" id="WP_395418955.1">
    <property type="nucleotide sequence ID" value="NZ_JBIPKE010000020.1"/>
</dbReference>
<evidence type="ECO:0000256" key="2">
    <source>
        <dbReference type="ARBA" id="ARBA00022884"/>
    </source>
</evidence>
<dbReference type="InterPro" id="IPR049435">
    <property type="entry name" value="Cas_Cas6_C"/>
</dbReference>
<name>A0ABW7ND17_9BACT</name>
<sequence>MRVRVTFRVNNRGGLVPFHHQYLISEVFRDILQRESKDDLKDYPFFSFSGIKGQTRLSKAGLHYNSRRVTIVISSPNADFVEHLVGAIFRNKEIQLGALNLTPEMAEEELPVTLHRETKFICISPIVTSDDFHNPEHKLFIEPSSNDFSDQIYDATITRMTEFGIDTDAIPEVHKFQLIPDEDYLDKLRASNKKFSRIYPVYYQGEQLEARGYTFPFTLFAAPEIQDFIFTCGLGTCCSMGFGMLDLVNSDPTERTVPYKSAESLVST</sequence>
<evidence type="ECO:0000259" key="4">
    <source>
        <dbReference type="Pfam" id="PF01881"/>
    </source>
</evidence>
<gene>
    <name evidence="5" type="primary">cas6</name>
    <name evidence="5" type="ORF">ACHKAR_18850</name>
</gene>
<organism evidence="5 6">
    <name type="scientific">Marinoscillum luteum</name>
    <dbReference type="NCBI Taxonomy" id="861051"/>
    <lineage>
        <taxon>Bacteria</taxon>
        <taxon>Pseudomonadati</taxon>
        <taxon>Bacteroidota</taxon>
        <taxon>Cytophagia</taxon>
        <taxon>Cytophagales</taxon>
        <taxon>Reichenbachiellaceae</taxon>
        <taxon>Marinoscillum</taxon>
    </lineage>
</organism>
<evidence type="ECO:0000256" key="1">
    <source>
        <dbReference type="ARBA" id="ARBA00005937"/>
    </source>
</evidence>
<dbReference type="Gene3D" id="3.30.70.1890">
    <property type="match status" value="1"/>
</dbReference>
<comment type="similarity">
    <text evidence="1">Belongs to the CRISPR-associated protein Cas6/Cse3/CasE family.</text>
</comment>
<comment type="caution">
    <text evidence="5">The sequence shown here is derived from an EMBL/GenBank/DDBJ whole genome shotgun (WGS) entry which is preliminary data.</text>
</comment>
<keyword evidence="6" id="KW-1185">Reference proteome</keyword>
<dbReference type="InterPro" id="IPR045747">
    <property type="entry name" value="CRISPR-assoc_prot_Cas6_N_sf"/>
</dbReference>
<reference evidence="5 6" key="1">
    <citation type="journal article" date="2013" name="Int. J. Syst. Evol. Microbiol.">
        <title>Marinoscillum luteum sp. nov., isolated from marine sediment.</title>
        <authorList>
            <person name="Cha I.T."/>
            <person name="Park S.J."/>
            <person name="Kim S.J."/>
            <person name="Kim J.G."/>
            <person name="Jung M.Y."/>
            <person name="Shin K.S."/>
            <person name="Kwon K.K."/>
            <person name="Yang S.H."/>
            <person name="Seo Y.S."/>
            <person name="Rhee S.K."/>
        </authorList>
    </citation>
    <scope>NUCLEOTIDE SEQUENCE [LARGE SCALE GENOMIC DNA]</scope>
    <source>
        <strain evidence="5 6">KCTC 23939</strain>
    </source>
</reference>
<accession>A0ABW7ND17</accession>
<dbReference type="InterPro" id="IPR010156">
    <property type="entry name" value="CRISPR-assoc_prot_Cas6"/>
</dbReference>
<keyword evidence="3" id="KW-0051">Antiviral defense</keyword>
<dbReference type="PANTHER" id="PTHR36984:SF1">
    <property type="entry name" value="CRISPR-ASSOCIATED ENDORIBONUCLEASE CAS6 1"/>
    <property type="match status" value="1"/>
</dbReference>
<dbReference type="PANTHER" id="PTHR36984">
    <property type="entry name" value="CRISPR-ASSOCIATED ENDORIBONUCLEASE CAS6 1"/>
    <property type="match status" value="1"/>
</dbReference>
<dbReference type="Gene3D" id="3.30.70.1900">
    <property type="match status" value="1"/>
</dbReference>
<feature type="domain" description="CRISPR associated protein Cas6 C-terminal" evidence="4">
    <location>
        <begin position="115"/>
        <end position="247"/>
    </location>
</feature>
<evidence type="ECO:0000313" key="6">
    <source>
        <dbReference type="Proteomes" id="UP001610063"/>
    </source>
</evidence>
<protein>
    <submittedName>
        <fullName evidence="5">CRISPR-associated endoribonuclease Cas6</fullName>
    </submittedName>
</protein>